<reference evidence="2 3" key="1">
    <citation type="submission" date="2016-08" db="EMBL/GenBank/DDBJ databases">
        <title>Draft genome of the agarase producing Sphingomonas sp. MCT13.</title>
        <authorList>
            <person name="D'Andrea M.M."/>
            <person name="Rossolini G.M."/>
            <person name="Thaller M.C."/>
        </authorList>
    </citation>
    <scope>NUCLEOTIDE SEQUENCE [LARGE SCALE GENOMIC DNA]</scope>
    <source>
        <strain evidence="2 3">MCT13</strain>
    </source>
</reference>
<feature type="transmembrane region" description="Helical" evidence="1">
    <location>
        <begin position="317"/>
        <end position="337"/>
    </location>
</feature>
<feature type="transmembrane region" description="Helical" evidence="1">
    <location>
        <begin position="102"/>
        <end position="118"/>
    </location>
</feature>
<evidence type="ECO:0000313" key="3">
    <source>
        <dbReference type="Proteomes" id="UP000094487"/>
    </source>
</evidence>
<dbReference type="EMBL" id="MDDS01000008">
    <property type="protein sequence ID" value="ODP39094.1"/>
    <property type="molecule type" value="Genomic_DNA"/>
</dbReference>
<feature type="transmembrane region" description="Helical" evidence="1">
    <location>
        <begin position="130"/>
        <end position="149"/>
    </location>
</feature>
<evidence type="ECO:0000256" key="1">
    <source>
        <dbReference type="SAM" id="Phobius"/>
    </source>
</evidence>
<keyword evidence="1" id="KW-0472">Membrane</keyword>
<proteinExistence type="predicted"/>
<keyword evidence="1" id="KW-1133">Transmembrane helix</keyword>
<keyword evidence="3" id="KW-1185">Reference proteome</keyword>
<feature type="transmembrane region" description="Helical" evidence="1">
    <location>
        <begin position="34"/>
        <end position="54"/>
    </location>
</feature>
<feature type="transmembrane region" description="Helical" evidence="1">
    <location>
        <begin position="211"/>
        <end position="232"/>
    </location>
</feature>
<sequence length="399" mass="42158">MGNLILTALQLSTSVARLAAFAFSVLVIGTIEGTAPLLLVIGYLPFLAFFDILIQSSSRAAHLHGAVASGRIDRLHSGYALGALFFIVLAFIGGFWFPEARQLLVLGAWPLGAIGFVWERRIAKRLRQWLLSTIELSLLALTVALQQLAGLPWPLLLLCIVSFPVARLVVLALPSGPRGSEPAPTAPLPDDPQPAAAAGATASRRRGIGGYVSASLAQQLIAAAAASLPAIYAQVSGDWDKLSLHVAVFRSLHSLAAIVSLTINAMSSRIFYRQVGTGFETLEGRFLDAARPILAVVMLVIAAAGCVALVGPANPTVFALTILPAMAIINAESSLLYNRGLPIGTMHCQILILLLSCAFMTLLVGPPWGVAVALAIFTGYGAFIIPGVLRLHRQALNRI</sequence>
<dbReference type="Proteomes" id="UP000094487">
    <property type="component" value="Unassembled WGS sequence"/>
</dbReference>
<accession>A0A1E3LZC8</accession>
<comment type="caution">
    <text evidence="2">The sequence shown here is derived from an EMBL/GenBank/DDBJ whole genome shotgun (WGS) entry which is preliminary data.</text>
</comment>
<feature type="transmembrane region" description="Helical" evidence="1">
    <location>
        <begin position="252"/>
        <end position="272"/>
    </location>
</feature>
<feature type="transmembrane region" description="Helical" evidence="1">
    <location>
        <begin position="293"/>
        <end position="311"/>
    </location>
</feature>
<dbReference type="STRING" id="1888892.BFL28_12095"/>
<feature type="transmembrane region" description="Helical" evidence="1">
    <location>
        <begin position="344"/>
        <end position="364"/>
    </location>
</feature>
<gene>
    <name evidence="2" type="ORF">BFL28_12095</name>
</gene>
<feature type="transmembrane region" description="Helical" evidence="1">
    <location>
        <begin position="155"/>
        <end position="173"/>
    </location>
</feature>
<dbReference type="RefSeq" id="WP_069319269.1">
    <property type="nucleotide sequence ID" value="NZ_MDDS01000008.1"/>
</dbReference>
<protein>
    <submittedName>
        <fullName evidence="2">Uncharacterized protein</fullName>
    </submittedName>
</protein>
<evidence type="ECO:0000313" key="2">
    <source>
        <dbReference type="EMBL" id="ODP39094.1"/>
    </source>
</evidence>
<feature type="transmembrane region" description="Helical" evidence="1">
    <location>
        <begin position="370"/>
        <end position="389"/>
    </location>
</feature>
<keyword evidence="1" id="KW-0812">Transmembrane</keyword>
<name>A0A1E3LZC8_9SPHN</name>
<feature type="transmembrane region" description="Helical" evidence="1">
    <location>
        <begin position="75"/>
        <end position="96"/>
    </location>
</feature>
<organism evidence="2 3">
    <name type="scientific">Sphingomonas turrisvirgatae</name>
    <dbReference type="NCBI Taxonomy" id="1888892"/>
    <lineage>
        <taxon>Bacteria</taxon>
        <taxon>Pseudomonadati</taxon>
        <taxon>Pseudomonadota</taxon>
        <taxon>Alphaproteobacteria</taxon>
        <taxon>Sphingomonadales</taxon>
        <taxon>Sphingomonadaceae</taxon>
        <taxon>Sphingomonas</taxon>
    </lineage>
</organism>
<dbReference type="AlphaFoldDB" id="A0A1E3LZC8"/>